<dbReference type="PANTHER" id="PTHR47027:SF29">
    <property type="entry name" value="C2H2-TYPE DOMAIN-CONTAINING PROTEIN"/>
    <property type="match status" value="1"/>
</dbReference>
<dbReference type="PANTHER" id="PTHR47027">
    <property type="entry name" value="REVERSE TRANSCRIPTASE DOMAIN-CONTAINING PROTEIN"/>
    <property type="match status" value="1"/>
</dbReference>
<dbReference type="InterPro" id="IPR000477">
    <property type="entry name" value="RT_dom"/>
</dbReference>
<dbReference type="Pfam" id="PF00078">
    <property type="entry name" value="RVT_1"/>
    <property type="match status" value="1"/>
</dbReference>
<name>A0A7I5EAW1_HAECO</name>
<dbReference type="WBParaSite" id="HCON_00113520-00001">
    <property type="protein sequence ID" value="HCON_00113520-00001"/>
    <property type="gene ID" value="HCON_00113520"/>
</dbReference>
<dbReference type="PROSITE" id="PS50878">
    <property type="entry name" value="RT_POL"/>
    <property type="match status" value="1"/>
</dbReference>
<organism evidence="2 3">
    <name type="scientific">Haemonchus contortus</name>
    <name type="common">Barber pole worm</name>
    <dbReference type="NCBI Taxonomy" id="6289"/>
    <lineage>
        <taxon>Eukaryota</taxon>
        <taxon>Metazoa</taxon>
        <taxon>Ecdysozoa</taxon>
        <taxon>Nematoda</taxon>
        <taxon>Chromadorea</taxon>
        <taxon>Rhabditida</taxon>
        <taxon>Rhabditina</taxon>
        <taxon>Rhabditomorpha</taxon>
        <taxon>Strongyloidea</taxon>
        <taxon>Trichostrongylidae</taxon>
        <taxon>Haemonchus</taxon>
    </lineage>
</organism>
<keyword evidence="2" id="KW-1185">Reference proteome</keyword>
<feature type="domain" description="Reverse transcriptase" evidence="1">
    <location>
        <begin position="1"/>
        <end position="128"/>
    </location>
</feature>
<dbReference type="OrthoDB" id="410104at2759"/>
<dbReference type="AlphaFoldDB" id="A0A7I5EAW1"/>
<sequence>MDNIQAVSQLVERIREYHLPLELLFVDYKKAFDYVEINAVLNALVQAGVDPAYVHLLEQCLSNTSTFIQLFEQKMKIPVGKGVRQGDTISPKFFTAALQYAMLNLDWEERGYPVNCKKVSNLRFADDI</sequence>
<dbReference type="OMA" id="WPTIFIT"/>
<evidence type="ECO:0000259" key="1">
    <source>
        <dbReference type="PROSITE" id="PS50878"/>
    </source>
</evidence>
<reference evidence="3" key="1">
    <citation type="submission" date="2020-12" db="UniProtKB">
        <authorList>
            <consortium name="WormBaseParasite"/>
        </authorList>
    </citation>
    <scope>IDENTIFICATION</scope>
    <source>
        <strain evidence="3">MHco3</strain>
    </source>
</reference>
<protein>
    <submittedName>
        <fullName evidence="3">Reverse transcriptase domain-containing protein</fullName>
    </submittedName>
</protein>
<evidence type="ECO:0000313" key="2">
    <source>
        <dbReference type="Proteomes" id="UP000025227"/>
    </source>
</evidence>
<accession>A0A7I5EAW1</accession>
<proteinExistence type="predicted"/>
<evidence type="ECO:0000313" key="3">
    <source>
        <dbReference type="WBParaSite" id="HCON_00113520-00001"/>
    </source>
</evidence>
<dbReference type="Proteomes" id="UP000025227">
    <property type="component" value="Unplaced"/>
</dbReference>